<name>A0A370X1J2_9GAMM</name>
<keyword evidence="2" id="KW-1185">Reference proteome</keyword>
<dbReference type="EMBL" id="QRBE01000004">
    <property type="protein sequence ID" value="RDS82222.1"/>
    <property type="molecule type" value="Genomic_DNA"/>
</dbReference>
<dbReference type="RefSeq" id="WP_115495280.1">
    <property type="nucleotide sequence ID" value="NZ_QRBE01000004.1"/>
</dbReference>
<accession>A0A370X1J2</accession>
<comment type="caution">
    <text evidence="1">The sequence shown here is derived from an EMBL/GenBank/DDBJ whole genome shotgun (WGS) entry which is preliminary data.</text>
</comment>
<dbReference type="Proteomes" id="UP000254258">
    <property type="component" value="Unassembled WGS sequence"/>
</dbReference>
<gene>
    <name evidence="1" type="ORF">DWU98_09295</name>
</gene>
<dbReference type="OrthoDB" id="6058271at2"/>
<evidence type="ECO:0000313" key="1">
    <source>
        <dbReference type="EMBL" id="RDS82222.1"/>
    </source>
</evidence>
<organism evidence="1 2">
    <name type="scientific">Dyella monticola</name>
    <dbReference type="NCBI Taxonomy" id="1927958"/>
    <lineage>
        <taxon>Bacteria</taxon>
        <taxon>Pseudomonadati</taxon>
        <taxon>Pseudomonadota</taxon>
        <taxon>Gammaproteobacteria</taxon>
        <taxon>Lysobacterales</taxon>
        <taxon>Rhodanobacteraceae</taxon>
        <taxon>Dyella</taxon>
    </lineage>
</organism>
<evidence type="ECO:0000313" key="2">
    <source>
        <dbReference type="Proteomes" id="UP000254258"/>
    </source>
</evidence>
<protein>
    <submittedName>
        <fullName evidence="1">Uncharacterized protein</fullName>
    </submittedName>
</protein>
<dbReference type="AlphaFoldDB" id="A0A370X1J2"/>
<sequence length="107" mass="11967">MTSTPRTIAARHLTYARKGESEKTPFSVCISEPFLLTNENCDIAFGEGAAGCVVSFDGLSEKSRTIYGGDTVQALELAIKSMETFLKWLSKKYDFYFPDGEEPYFED</sequence>
<proteinExistence type="predicted"/>
<reference evidence="1 2" key="1">
    <citation type="submission" date="2018-07" db="EMBL/GenBank/DDBJ databases">
        <title>Dyella monticola sp. nov. and Dyella psychrodurans sp. nov. isolated from monsoon evergreen broad-leaved forest soil of Dinghu Mountain, China.</title>
        <authorList>
            <person name="Gao Z."/>
            <person name="Qiu L."/>
        </authorList>
    </citation>
    <scope>NUCLEOTIDE SEQUENCE [LARGE SCALE GENOMIC DNA]</scope>
    <source>
        <strain evidence="1 2">4G-K06</strain>
    </source>
</reference>